<reference evidence="2" key="1">
    <citation type="submission" date="2024-07" db="EMBL/GenBank/DDBJ databases">
        <title>Complete genome sequences of cellulolytic bacteria, Kitasatospora sp. CMC57 and Streptomyces sp. CMC78, isolated from Japanese agricultural soil.</title>
        <authorList>
            <person name="Hashimoto T."/>
            <person name="Ito M."/>
            <person name="Iwamoto M."/>
            <person name="Fukahori D."/>
            <person name="Shoda T."/>
            <person name="Sakoda M."/>
            <person name="Morohoshi T."/>
            <person name="Mitsuboshi M."/>
            <person name="Nishizawa T."/>
        </authorList>
    </citation>
    <scope>NUCLEOTIDE SEQUENCE</scope>
    <source>
        <strain evidence="2">CMC78</strain>
    </source>
</reference>
<gene>
    <name evidence="2" type="ORF">SCMC78_09380</name>
</gene>
<evidence type="ECO:0000256" key="1">
    <source>
        <dbReference type="SAM" id="MobiDB-lite"/>
    </source>
</evidence>
<proteinExistence type="predicted"/>
<organism evidence="2">
    <name type="scientific">Streptomyces sp. CMC78</name>
    <dbReference type="NCBI Taxonomy" id="3231512"/>
    <lineage>
        <taxon>Bacteria</taxon>
        <taxon>Bacillati</taxon>
        <taxon>Actinomycetota</taxon>
        <taxon>Actinomycetes</taxon>
        <taxon>Kitasatosporales</taxon>
        <taxon>Streptomycetaceae</taxon>
        <taxon>Streptomyces</taxon>
    </lineage>
</organism>
<protein>
    <submittedName>
        <fullName evidence="2">Uncharacterized protein</fullName>
    </submittedName>
</protein>
<accession>A0AB33KAW1</accession>
<sequence length="99" mass="10420">MRGREGACRGWDAKGVDRQGAGRTARRDGPAGPGIRTGAMRVCSILVETRNIPRPVSWLPDRRPSSCLPDGGFAVSGVSCEDELPGHSGGTAPDSHRLP</sequence>
<dbReference type="AlphaFoldDB" id="A0AB33KAW1"/>
<dbReference type="EMBL" id="AP035884">
    <property type="protein sequence ID" value="BFP51131.1"/>
    <property type="molecule type" value="Genomic_DNA"/>
</dbReference>
<feature type="compositionally biased region" description="Basic and acidic residues" evidence="1">
    <location>
        <begin position="1"/>
        <end position="17"/>
    </location>
</feature>
<name>A0AB33KAW1_9ACTN</name>
<feature type="region of interest" description="Disordered" evidence="1">
    <location>
        <begin position="1"/>
        <end position="37"/>
    </location>
</feature>
<dbReference type="KEGG" id="stcm:SCMC78_09380"/>
<feature type="region of interest" description="Disordered" evidence="1">
    <location>
        <begin position="79"/>
        <end position="99"/>
    </location>
</feature>
<evidence type="ECO:0000313" key="2">
    <source>
        <dbReference type="EMBL" id="BFP51131.1"/>
    </source>
</evidence>